<proteinExistence type="predicted"/>
<evidence type="ECO:0000256" key="4">
    <source>
        <dbReference type="ARBA" id="ARBA00023180"/>
    </source>
</evidence>
<organism evidence="9 10">
    <name type="scientific">Parastrongyloides trichosuri</name>
    <name type="common">Possum-specific nematode worm</name>
    <dbReference type="NCBI Taxonomy" id="131310"/>
    <lineage>
        <taxon>Eukaryota</taxon>
        <taxon>Metazoa</taxon>
        <taxon>Ecdysozoa</taxon>
        <taxon>Nematoda</taxon>
        <taxon>Chromadorea</taxon>
        <taxon>Rhabditida</taxon>
        <taxon>Tylenchina</taxon>
        <taxon>Panagrolaimomorpha</taxon>
        <taxon>Strongyloidoidea</taxon>
        <taxon>Strongyloididae</taxon>
        <taxon>Parastrongyloides</taxon>
    </lineage>
</organism>
<protein>
    <submittedName>
        <fullName evidence="10">Gamma-glutamyltranspeptidase 1</fullName>
    </submittedName>
</protein>
<dbReference type="PRINTS" id="PR01210">
    <property type="entry name" value="GGTRANSPTASE"/>
</dbReference>
<dbReference type="Pfam" id="PF01019">
    <property type="entry name" value="G_glu_transpept"/>
    <property type="match status" value="1"/>
</dbReference>
<evidence type="ECO:0000313" key="9">
    <source>
        <dbReference type="Proteomes" id="UP000038045"/>
    </source>
</evidence>
<dbReference type="SUPFAM" id="SSF56235">
    <property type="entry name" value="N-terminal nucleophile aminohydrolases (Ntn hydrolases)"/>
    <property type="match status" value="1"/>
</dbReference>
<dbReference type="NCBIfam" id="TIGR00066">
    <property type="entry name" value="g_glut_trans"/>
    <property type="match status" value="1"/>
</dbReference>
<feature type="transmembrane region" description="Helical" evidence="8">
    <location>
        <begin position="29"/>
        <end position="58"/>
    </location>
</feature>
<dbReference type="InterPro" id="IPR043137">
    <property type="entry name" value="GGT_ssub_C"/>
</dbReference>
<keyword evidence="4" id="KW-0325">Glycoprotein</keyword>
<keyword evidence="3" id="KW-0378">Hydrolase</keyword>
<dbReference type="InterPro" id="IPR000101">
    <property type="entry name" value="GGT_peptidase"/>
</dbReference>
<keyword evidence="8" id="KW-1133">Transmembrane helix</keyword>
<evidence type="ECO:0000256" key="1">
    <source>
        <dbReference type="ARBA" id="ARBA00022670"/>
    </source>
</evidence>
<dbReference type="PANTHER" id="PTHR11686:SF46">
    <property type="entry name" value="GAMMA-GLUTAMYLTRANSPEPTIDASE 1"/>
    <property type="match status" value="1"/>
</dbReference>
<feature type="active site" description="Nucleophile" evidence="6">
    <location>
        <position position="477"/>
    </location>
</feature>
<dbReference type="AlphaFoldDB" id="A0A0N5A496"/>
<dbReference type="STRING" id="131310.A0A0N5A496"/>
<evidence type="ECO:0000256" key="7">
    <source>
        <dbReference type="PIRSR" id="PIRSR600101-2"/>
    </source>
</evidence>
<keyword evidence="8" id="KW-0472">Membrane</keyword>
<sequence length="668" mass="75047">MTITSKRNESVNMTFNENKKTEKYKKQTLCFKSVALVAIAIAFVFFLTTVGLGIIIGMKINSDSKEIRNFIHEKSNKFIFSNVTEIISNFSASTTSSHDILTTTSMKVENTSFDWPKSSGSMYAKYKKAAIVSENGLCSEIGRDILLQGGNAVDSAIATLFCLGVVNPQSSGLGGGFFMTFYSSKTKKCVTLDARETTPMEIDEKSFFDDPKSKKVGWKSISVPGELHGLWTAYKNFGSEKVNWTMLIEPSILLAKNGFPVSSKLASSLKQKKKEIMENEDLKKIFLNTNTGELYNEGEFMKRHELSNTLYSLSHDEDPINLFYRQGIAQTIVEEIREKEGFISLKDMENYETKIYNLPIEIDGLPDNLKMCGPPPPSSFVLTQAIIMIMSKFYSNTDISSIDDPLIYHRLIEIEKFVFAQRYSLGDLDFVETSKSEIKKLIDPAFYDHVISSIKNKSQSAKSYSALDTFQIYDHGTSHITIMDSEGNGVSCSSSINQLFGSFRTLTTLGIIFNNQMHDFSLSKVMNNITKVSINNIKPGKRSMSSMSPIITYNKNTGDIKTVIGASGGPYIISSIAQTIIRNLLFNQTLKESIDAPRFHNQYKPFVTEYESSTPKELIEILQNKYNQKMIEKDYLNGAVQAIQKNSDGYIYGNSDFRNQNSIYLTGY</sequence>
<dbReference type="FunFam" id="1.10.246.130:FF:000005">
    <property type="entry name" value="Gamma-glutamyltranspeptidase 1, putative"/>
    <property type="match status" value="1"/>
</dbReference>
<dbReference type="GO" id="GO:0016746">
    <property type="term" value="F:acyltransferase activity"/>
    <property type="evidence" value="ECO:0007669"/>
    <property type="project" value="UniProtKB-KW"/>
</dbReference>
<keyword evidence="1" id="KW-0645">Protease</keyword>
<evidence type="ECO:0000256" key="6">
    <source>
        <dbReference type="PIRSR" id="PIRSR600101-1"/>
    </source>
</evidence>
<feature type="binding site" evidence="7">
    <location>
        <position position="569"/>
    </location>
    <ligand>
        <name>L-glutamate</name>
        <dbReference type="ChEBI" id="CHEBI:29985"/>
    </ligand>
</feature>
<feature type="binding site" evidence="7">
    <location>
        <position position="195"/>
    </location>
    <ligand>
        <name>L-glutamate</name>
        <dbReference type="ChEBI" id="CHEBI:29985"/>
    </ligand>
</feature>
<keyword evidence="5" id="KW-0012">Acyltransferase</keyword>
<name>A0A0N5A496_PARTI</name>
<reference evidence="10" key="1">
    <citation type="submission" date="2017-02" db="UniProtKB">
        <authorList>
            <consortium name="WormBaseParasite"/>
        </authorList>
    </citation>
    <scope>IDENTIFICATION</scope>
</reference>
<evidence type="ECO:0000256" key="8">
    <source>
        <dbReference type="SAM" id="Phobius"/>
    </source>
</evidence>
<dbReference type="GO" id="GO:0006508">
    <property type="term" value="P:proteolysis"/>
    <property type="evidence" value="ECO:0007669"/>
    <property type="project" value="UniProtKB-KW"/>
</dbReference>
<accession>A0A0N5A496</accession>
<dbReference type="GO" id="GO:0006751">
    <property type="term" value="P:glutathione catabolic process"/>
    <property type="evidence" value="ECO:0007669"/>
    <property type="project" value="InterPro"/>
</dbReference>
<dbReference type="GO" id="GO:0005886">
    <property type="term" value="C:plasma membrane"/>
    <property type="evidence" value="ECO:0007669"/>
    <property type="project" value="TreeGrafter"/>
</dbReference>
<evidence type="ECO:0000256" key="5">
    <source>
        <dbReference type="ARBA" id="ARBA00023315"/>
    </source>
</evidence>
<feature type="binding site" evidence="7">
    <location>
        <begin position="495"/>
        <end position="497"/>
    </location>
    <ligand>
        <name>L-glutamate</name>
        <dbReference type="ChEBI" id="CHEBI:29985"/>
    </ligand>
</feature>
<dbReference type="Proteomes" id="UP000038045">
    <property type="component" value="Unplaced"/>
</dbReference>
<dbReference type="InterPro" id="IPR043138">
    <property type="entry name" value="GGT_lsub"/>
</dbReference>
<keyword evidence="8" id="KW-0812">Transmembrane</keyword>
<dbReference type="WBParaSite" id="PTRK_0001644500.1">
    <property type="protein sequence ID" value="PTRK_0001644500.1"/>
    <property type="gene ID" value="PTRK_0001644500"/>
</dbReference>
<feature type="binding site" evidence="7">
    <location>
        <position position="519"/>
    </location>
    <ligand>
        <name>L-glutamate</name>
        <dbReference type="ChEBI" id="CHEBI:29985"/>
    </ligand>
</feature>
<dbReference type="InterPro" id="IPR029055">
    <property type="entry name" value="Ntn_hydrolases_N"/>
</dbReference>
<evidence type="ECO:0000256" key="3">
    <source>
        <dbReference type="ARBA" id="ARBA00022801"/>
    </source>
</evidence>
<dbReference type="Gene3D" id="1.10.246.130">
    <property type="match status" value="1"/>
</dbReference>
<dbReference type="GO" id="GO:0036374">
    <property type="term" value="F:glutathione hydrolase activity"/>
    <property type="evidence" value="ECO:0007669"/>
    <property type="project" value="InterPro"/>
</dbReference>
<evidence type="ECO:0000256" key="2">
    <source>
        <dbReference type="ARBA" id="ARBA00022679"/>
    </source>
</evidence>
<dbReference type="PANTHER" id="PTHR11686">
    <property type="entry name" value="GAMMA GLUTAMYL TRANSPEPTIDASE"/>
    <property type="match status" value="1"/>
</dbReference>
<keyword evidence="2" id="KW-0808">Transferase</keyword>
<evidence type="ECO:0000313" key="10">
    <source>
        <dbReference type="WBParaSite" id="PTRK_0001644500.1"/>
    </source>
</evidence>
<feature type="binding site" evidence="7">
    <location>
        <begin position="545"/>
        <end position="546"/>
    </location>
    <ligand>
        <name>L-glutamate</name>
        <dbReference type="ChEBI" id="CHEBI:29985"/>
    </ligand>
</feature>
<keyword evidence="9" id="KW-1185">Reference proteome</keyword>
<dbReference type="Gene3D" id="3.60.20.40">
    <property type="match status" value="1"/>
</dbReference>